<proteinExistence type="predicted"/>
<evidence type="ECO:0000313" key="3">
    <source>
        <dbReference type="EMBL" id="KAK4188105.1"/>
    </source>
</evidence>
<sequence>MPVMIAAPDPRPPSSQFANTEPITTYVIWVNSWYGDRINPYARTPLFPGDDASGKCIFRCQGIVMTSNSSGCLVFTGLGDNPPPAGWRRGTWIKNDLWFPNRRGMRHKIITNGTLGLRQTKPTVTTPMMCTPQSCIDNIESSLSNCTWNNGTKSDMSIGFGSGAVPDRSNHILLIYAGLGIFSDNPLRTLPYEKSWYGYALCNQWLWQMVDDGPMTLCTMVYVEAAPDGLSWRLPAMGTVTPSHTLGDQIASSKDQTRYEELIKTSQVPIGTSTIEIETDPDSGSPAATVTLFPVFPDLPGASPSHFVFTKPASYFVVYFTPILLSVLILLPVQAIDVEITMLLPFRLLTKAGNGSVHALPMRTGGFAGRWNGFRLLLLKHGDPMSLVGDVMVICAAGLVTVSGETIGLKLRGTCIKQNLNTGCFVTIALFPGPARAAQALLGVLMVLIVLLGIMLSRWKTGTATHPTSVASVCTLMQVRGVRSLVQSVYLRKMIALDEMDENNKRKRLGDRRVYEERLSKIKFKLCRVESGRRAEDYGLVGSVADNEKPASDIQQSRDSVTSVPRVSVRTLTDGRVTSPQKMDFSVPSSERVAQGIYLFFMCSLLALVLYYENTESEDRDATPFESFMDSQSFGRDVYRRMAQRPQPAALSVLQPRATNVFTGVWRSIRQRDPLAGTMAFAGILSKFLPLLLSGVPFAVAQTWLTHEICTWTAIAFLIPMVLVLISHSWLVKWPEMPAAPADSLACCVQYKQPQQQHESEQRHSQQPTQRPGSCALKYSKGAPGCYISDPAMNPGRD</sequence>
<keyword evidence="2" id="KW-0472">Membrane</keyword>
<evidence type="ECO:0000256" key="2">
    <source>
        <dbReference type="SAM" id="Phobius"/>
    </source>
</evidence>
<keyword evidence="2" id="KW-0812">Transmembrane</keyword>
<gene>
    <name evidence="3" type="ORF">QBC35DRAFT_473851</name>
</gene>
<feature type="transmembrane region" description="Helical" evidence="2">
    <location>
        <begin position="440"/>
        <end position="459"/>
    </location>
</feature>
<evidence type="ECO:0000313" key="4">
    <source>
        <dbReference type="Proteomes" id="UP001302126"/>
    </source>
</evidence>
<feature type="region of interest" description="Disordered" evidence="1">
    <location>
        <begin position="756"/>
        <end position="798"/>
    </location>
</feature>
<accession>A0AAN6WVJ6</accession>
<feature type="transmembrane region" description="Helical" evidence="2">
    <location>
        <begin position="313"/>
        <end position="333"/>
    </location>
</feature>
<keyword evidence="2" id="KW-1133">Transmembrane helix</keyword>
<feature type="transmembrane region" description="Helical" evidence="2">
    <location>
        <begin position="675"/>
        <end position="700"/>
    </location>
</feature>
<organism evidence="3 4">
    <name type="scientific">Podospora australis</name>
    <dbReference type="NCBI Taxonomy" id="1536484"/>
    <lineage>
        <taxon>Eukaryota</taxon>
        <taxon>Fungi</taxon>
        <taxon>Dikarya</taxon>
        <taxon>Ascomycota</taxon>
        <taxon>Pezizomycotina</taxon>
        <taxon>Sordariomycetes</taxon>
        <taxon>Sordariomycetidae</taxon>
        <taxon>Sordariales</taxon>
        <taxon>Podosporaceae</taxon>
        <taxon>Podospora</taxon>
    </lineage>
</organism>
<feature type="transmembrane region" description="Helical" evidence="2">
    <location>
        <begin position="593"/>
        <end position="612"/>
    </location>
</feature>
<reference evidence="3" key="1">
    <citation type="journal article" date="2023" name="Mol. Phylogenet. Evol.">
        <title>Genome-scale phylogeny and comparative genomics of the fungal order Sordariales.</title>
        <authorList>
            <person name="Hensen N."/>
            <person name="Bonometti L."/>
            <person name="Westerberg I."/>
            <person name="Brannstrom I.O."/>
            <person name="Guillou S."/>
            <person name="Cros-Aarteil S."/>
            <person name="Calhoun S."/>
            <person name="Haridas S."/>
            <person name="Kuo A."/>
            <person name="Mondo S."/>
            <person name="Pangilinan J."/>
            <person name="Riley R."/>
            <person name="LaButti K."/>
            <person name="Andreopoulos B."/>
            <person name="Lipzen A."/>
            <person name="Chen C."/>
            <person name="Yan M."/>
            <person name="Daum C."/>
            <person name="Ng V."/>
            <person name="Clum A."/>
            <person name="Steindorff A."/>
            <person name="Ohm R.A."/>
            <person name="Martin F."/>
            <person name="Silar P."/>
            <person name="Natvig D.O."/>
            <person name="Lalanne C."/>
            <person name="Gautier V."/>
            <person name="Ament-Velasquez S.L."/>
            <person name="Kruys A."/>
            <person name="Hutchinson M.I."/>
            <person name="Powell A.J."/>
            <person name="Barry K."/>
            <person name="Miller A.N."/>
            <person name="Grigoriev I.V."/>
            <person name="Debuchy R."/>
            <person name="Gladieux P."/>
            <person name="Hiltunen Thoren M."/>
            <person name="Johannesson H."/>
        </authorList>
    </citation>
    <scope>NUCLEOTIDE SEQUENCE</scope>
    <source>
        <strain evidence="3">PSN309</strain>
    </source>
</reference>
<comment type="caution">
    <text evidence="3">The sequence shown here is derived from an EMBL/GenBank/DDBJ whole genome shotgun (WGS) entry which is preliminary data.</text>
</comment>
<reference evidence="3" key="2">
    <citation type="submission" date="2023-05" db="EMBL/GenBank/DDBJ databases">
        <authorList>
            <consortium name="Lawrence Berkeley National Laboratory"/>
            <person name="Steindorff A."/>
            <person name="Hensen N."/>
            <person name="Bonometti L."/>
            <person name="Westerberg I."/>
            <person name="Brannstrom I.O."/>
            <person name="Guillou S."/>
            <person name="Cros-Aarteil S."/>
            <person name="Calhoun S."/>
            <person name="Haridas S."/>
            <person name="Kuo A."/>
            <person name="Mondo S."/>
            <person name="Pangilinan J."/>
            <person name="Riley R."/>
            <person name="Labutti K."/>
            <person name="Andreopoulos B."/>
            <person name="Lipzen A."/>
            <person name="Chen C."/>
            <person name="Yanf M."/>
            <person name="Daum C."/>
            <person name="Ng V."/>
            <person name="Clum A."/>
            <person name="Ohm R."/>
            <person name="Martin F."/>
            <person name="Silar P."/>
            <person name="Natvig D."/>
            <person name="Lalanne C."/>
            <person name="Gautier V."/>
            <person name="Ament-Velasquez S.L."/>
            <person name="Kruys A."/>
            <person name="Hutchinson M.I."/>
            <person name="Powell A.J."/>
            <person name="Barry K."/>
            <person name="Miller A.N."/>
            <person name="Grigoriev I.V."/>
            <person name="Debuchy R."/>
            <person name="Gladieux P."/>
            <person name="Thoren M.H."/>
            <person name="Johannesson H."/>
        </authorList>
    </citation>
    <scope>NUCLEOTIDE SEQUENCE</scope>
    <source>
        <strain evidence="3">PSN309</strain>
    </source>
</reference>
<feature type="transmembrane region" description="Helical" evidence="2">
    <location>
        <begin position="712"/>
        <end position="732"/>
    </location>
</feature>
<keyword evidence="4" id="KW-1185">Reference proteome</keyword>
<dbReference type="AlphaFoldDB" id="A0AAN6WVJ6"/>
<dbReference type="EMBL" id="MU864392">
    <property type="protein sequence ID" value="KAK4188105.1"/>
    <property type="molecule type" value="Genomic_DNA"/>
</dbReference>
<dbReference type="Proteomes" id="UP001302126">
    <property type="component" value="Unassembled WGS sequence"/>
</dbReference>
<name>A0AAN6WVJ6_9PEZI</name>
<dbReference type="Pfam" id="PF11915">
    <property type="entry name" value="DUF3433"/>
    <property type="match status" value="1"/>
</dbReference>
<evidence type="ECO:0000256" key="1">
    <source>
        <dbReference type="SAM" id="MobiDB-lite"/>
    </source>
</evidence>
<protein>
    <submittedName>
        <fullName evidence="3">Uncharacterized protein</fullName>
    </submittedName>
</protein>
<dbReference type="InterPro" id="IPR021840">
    <property type="entry name" value="DUF3433"/>
</dbReference>